<accession>A0A076YP32</accession>
<dbReference type="InterPro" id="IPR014729">
    <property type="entry name" value="Rossmann-like_a/b/a_fold"/>
</dbReference>
<evidence type="ECO:0000256" key="4">
    <source>
        <dbReference type="ARBA" id="ARBA00022741"/>
    </source>
</evidence>
<dbReference type="HAMAP" id="MF_01633">
    <property type="entry name" value="QueC"/>
    <property type="match status" value="1"/>
</dbReference>
<dbReference type="EC" id="6.3.4.20" evidence="8"/>
<evidence type="ECO:0000256" key="5">
    <source>
        <dbReference type="ARBA" id="ARBA00022833"/>
    </source>
</evidence>
<gene>
    <name evidence="10" type="ORF">PBI_LIZLEMON_3</name>
</gene>
<dbReference type="Gene3D" id="3.40.50.620">
    <property type="entry name" value="HUPs"/>
    <property type="match status" value="1"/>
</dbReference>
<keyword evidence="6" id="KW-0067">ATP-binding</keyword>
<evidence type="ECO:0000313" key="11">
    <source>
        <dbReference type="Proteomes" id="UP000230449"/>
    </source>
</evidence>
<keyword evidence="2" id="KW-0436">Ligase</keyword>
<evidence type="ECO:0000256" key="2">
    <source>
        <dbReference type="ARBA" id="ARBA00022598"/>
    </source>
</evidence>
<evidence type="ECO:0000256" key="1">
    <source>
        <dbReference type="ARBA" id="ARBA00005061"/>
    </source>
</evidence>
<keyword evidence="4" id="KW-0547">Nucleotide-binding</keyword>
<dbReference type="GO" id="GO:0016874">
    <property type="term" value="F:ligase activity"/>
    <property type="evidence" value="ECO:0007669"/>
    <property type="project" value="UniProtKB-KW"/>
</dbReference>
<dbReference type="GO" id="GO:0046872">
    <property type="term" value="F:metal ion binding"/>
    <property type="evidence" value="ECO:0007669"/>
    <property type="project" value="UniProtKB-KW"/>
</dbReference>
<dbReference type="GO" id="GO:0005524">
    <property type="term" value="F:ATP binding"/>
    <property type="evidence" value="ECO:0007669"/>
    <property type="project" value="UniProtKB-KW"/>
</dbReference>
<reference evidence="10 11" key="1">
    <citation type="submission" date="2014-06" db="EMBL/GenBank/DDBJ databases">
        <authorList>
            <person name="Pfaffle P.K."/>
            <person name="Tobiason D.M."/>
            <person name="Arnold K."/>
            <person name="Ash A."/>
            <person name="Austin Q."/>
            <person name="Brahm K."/>
            <person name="Carberry B."/>
            <person name="Grant J."/>
            <person name="Leckie K."/>
            <person name="Meder A."/>
            <person name="Newsom A."/>
            <person name="Reinecke M."/>
            <person name="Rognrud K."/>
            <person name="Serrano M.G."/>
            <person name="Buck G."/>
            <person name="Lee V."/>
            <person name="Wang Y."/>
            <person name="Carvalho R."/>
            <person name="Voegtly L."/>
            <person name="Shi R."/>
            <person name="Duckworth R."/>
            <person name="Johnson A."/>
            <person name="Loviza R."/>
            <person name="Walstead R."/>
            <person name="Shah Z."/>
            <person name="Kiflezghi M."/>
            <person name="Wade K."/>
            <person name="Anders K.R."/>
            <person name="Braun M.A."/>
            <person name="Delesalle V.A."/>
            <person name="Hughes L.E."/>
            <person name="Ware V.C."/>
            <person name="Bradley K.W."/>
            <person name="Barker L.P."/>
            <person name="Asai D.J."/>
            <person name="Bowman C.A."/>
            <person name="Russell D.A."/>
            <person name="Pope W.H."/>
            <person name="Jacobs-Sera D."/>
            <person name="Hendrix R.W."/>
            <person name="Hatfull G.F."/>
        </authorList>
    </citation>
    <scope>NUCLEOTIDE SEQUENCE [LARGE SCALE GENOMIC DNA]</scope>
</reference>
<organism evidence="10 11">
    <name type="scientific">Mycobacterium phage LizLemon</name>
    <dbReference type="NCBI Taxonomy" id="1527533"/>
    <lineage>
        <taxon>Viruses</taxon>
        <taxon>Duplodnaviria</taxon>
        <taxon>Heunggongvirae</taxon>
        <taxon>Uroviricota</taxon>
        <taxon>Caudoviricetes</taxon>
        <taxon>Bclasvirinae</taxon>
        <taxon>Rosebushvirus</taxon>
        <taxon>Rosebushvirus rosebush</taxon>
    </lineage>
</organism>
<keyword evidence="3" id="KW-0479">Metal-binding</keyword>
<evidence type="ECO:0000256" key="7">
    <source>
        <dbReference type="ARBA" id="ARBA00037993"/>
    </source>
</evidence>
<dbReference type="NCBIfam" id="TIGR00364">
    <property type="entry name" value="7-cyano-7-deazaguanine synthase QueC"/>
    <property type="match status" value="1"/>
</dbReference>
<dbReference type="PANTHER" id="PTHR42914:SF1">
    <property type="entry name" value="7-CYANO-7-DEAZAGUANINE SYNTHASE"/>
    <property type="match status" value="1"/>
</dbReference>
<proteinExistence type="inferred from homology"/>
<dbReference type="Proteomes" id="UP000230449">
    <property type="component" value="Segment"/>
</dbReference>
<sequence>MIGFRSPLVLLSGGMDSSTLLAWALDRPDVDQASALFVDYGQRHVVERASSQLVAQHYGAAWSELDLRAFGASVNSALTVMAREVPHGHYAEDNMVQTVVPNRNATLISAAAGIAASLGHDAVLTAVHVGDHAVYPDCRPEFVAAIDAATFAGCGVHVVAPFQTGDKADIARLGGQLGVPYHLTWSCYEGGLNDARHCGRCGTCVERAEAFAEAGVPDPTEYADAEFWKQAVANA</sequence>
<dbReference type="EMBL" id="KM101117">
    <property type="protein sequence ID" value="AIK68777.1"/>
    <property type="molecule type" value="Genomic_DNA"/>
</dbReference>
<evidence type="ECO:0000256" key="8">
    <source>
        <dbReference type="ARBA" id="ARBA00039149"/>
    </source>
</evidence>
<evidence type="ECO:0000313" key="10">
    <source>
        <dbReference type="EMBL" id="AIK68777.1"/>
    </source>
</evidence>
<dbReference type="Pfam" id="PF06508">
    <property type="entry name" value="QueC"/>
    <property type="match status" value="1"/>
</dbReference>
<evidence type="ECO:0000256" key="6">
    <source>
        <dbReference type="ARBA" id="ARBA00022840"/>
    </source>
</evidence>
<evidence type="ECO:0000256" key="3">
    <source>
        <dbReference type="ARBA" id="ARBA00022723"/>
    </source>
</evidence>
<comment type="catalytic activity">
    <reaction evidence="9">
        <text>7-carboxy-7-carbaguanine + NH4(+) + 2 ATP = 7-cyano-7-carbaguanine + 2 AMP + 2 diphosphate + 2 H(+)</text>
        <dbReference type="Rhea" id="RHEA:27982"/>
        <dbReference type="ChEBI" id="CHEBI:15378"/>
        <dbReference type="ChEBI" id="CHEBI:28938"/>
        <dbReference type="ChEBI" id="CHEBI:30616"/>
        <dbReference type="ChEBI" id="CHEBI:33019"/>
        <dbReference type="ChEBI" id="CHEBI:45075"/>
        <dbReference type="ChEBI" id="CHEBI:61036"/>
        <dbReference type="ChEBI" id="CHEBI:456215"/>
        <dbReference type="EC" id="6.3.4.20"/>
    </reaction>
</comment>
<comment type="pathway">
    <text evidence="1">Purine metabolism; 7-cyano-7-deazaguanine biosynthesis.</text>
</comment>
<comment type="similarity">
    <text evidence="7">Belongs to the QueC family.</text>
</comment>
<dbReference type="PANTHER" id="PTHR42914">
    <property type="entry name" value="7-CYANO-7-DEAZAGUANINE SYNTHASE"/>
    <property type="match status" value="1"/>
</dbReference>
<dbReference type="SUPFAM" id="SSF52402">
    <property type="entry name" value="Adenine nucleotide alpha hydrolases-like"/>
    <property type="match status" value="1"/>
</dbReference>
<evidence type="ECO:0000256" key="9">
    <source>
        <dbReference type="ARBA" id="ARBA00047890"/>
    </source>
</evidence>
<protein>
    <recommendedName>
        <fullName evidence="8">7-cyano-7-deazaguanine synthase</fullName>
        <ecNumber evidence="8">6.3.4.20</ecNumber>
    </recommendedName>
</protein>
<name>A0A076YP32_9CAUD</name>
<dbReference type="InterPro" id="IPR018317">
    <property type="entry name" value="QueC"/>
</dbReference>
<dbReference type="CDD" id="cd01995">
    <property type="entry name" value="QueC-like"/>
    <property type="match status" value="1"/>
</dbReference>
<dbReference type="PIRSF" id="PIRSF006293">
    <property type="entry name" value="ExsB"/>
    <property type="match status" value="1"/>
</dbReference>
<keyword evidence="5" id="KW-0862">Zinc</keyword>